<feature type="compositionally biased region" description="Basic and acidic residues" evidence="1">
    <location>
        <begin position="60"/>
        <end position="72"/>
    </location>
</feature>
<accession>A0A0Q0X2N3</accession>
<evidence type="ECO:0000313" key="3">
    <source>
        <dbReference type="Proteomes" id="UP000050443"/>
    </source>
</evidence>
<evidence type="ECO:0000256" key="1">
    <source>
        <dbReference type="SAM" id="MobiDB-lite"/>
    </source>
</evidence>
<reference evidence="2 3" key="1">
    <citation type="submission" date="2014-09" db="EMBL/GenBank/DDBJ databases">
        <title>Genome sequence of Flavobacterium aquidurense RC62.</title>
        <authorList>
            <person name="Kim J.F."/>
            <person name="Kwak M.-J."/>
        </authorList>
    </citation>
    <scope>NUCLEOTIDE SEQUENCE [LARGE SCALE GENOMIC DNA]</scope>
    <source>
        <strain evidence="2 3">RC62</strain>
    </source>
</reference>
<feature type="compositionally biased region" description="Polar residues" evidence="1">
    <location>
        <begin position="50"/>
        <end position="59"/>
    </location>
</feature>
<proteinExistence type="predicted"/>
<name>A0A0Q0X2N3_9FLAO</name>
<gene>
    <name evidence="2" type="ORF">RC62_3688</name>
</gene>
<dbReference type="AlphaFoldDB" id="A0A0Q0X2N3"/>
<feature type="region of interest" description="Disordered" evidence="1">
    <location>
        <begin position="50"/>
        <end position="72"/>
    </location>
</feature>
<comment type="caution">
    <text evidence="2">The sequence shown here is derived from an EMBL/GenBank/DDBJ whole genome shotgun (WGS) entry which is preliminary data.</text>
</comment>
<dbReference type="EMBL" id="JRLF01000006">
    <property type="protein sequence ID" value="KQB42681.1"/>
    <property type="molecule type" value="Genomic_DNA"/>
</dbReference>
<organism evidence="2 3">
    <name type="scientific">Flavobacterium aquidurense</name>
    <dbReference type="NCBI Taxonomy" id="362413"/>
    <lineage>
        <taxon>Bacteria</taxon>
        <taxon>Pseudomonadati</taxon>
        <taxon>Bacteroidota</taxon>
        <taxon>Flavobacteriia</taxon>
        <taxon>Flavobacteriales</taxon>
        <taxon>Flavobacteriaceae</taxon>
        <taxon>Flavobacterium</taxon>
    </lineage>
</organism>
<evidence type="ECO:0000313" key="2">
    <source>
        <dbReference type="EMBL" id="KQB42681.1"/>
    </source>
</evidence>
<sequence length="290" mass="33868">MLFLIQLKRHETYQKERVKTGNIFKNLQMKQKFLLLFILMALLISCKDTSGQKNNSVKTDNTKQETKNTEAKGEDSSKTAVYFIKTKKIPATNELRKCIKEEIESVESIDFTGDKIADYICKTAIDTLGIGNEYWISSEYKTIKKVKYYGDGFHYRWFINLDNDPEPEMFETNGDEDGADYTITDQNLTTGKDRTLLYINPVIIENNKKYWGYSWDVKNITARKNGTDIELFCSLNHQIIRDGNEEYDPEFQKIMPVLFFTGHHTQESGNLNIKDEKWLTLQEIIKQTKR</sequence>
<protein>
    <submittedName>
        <fullName evidence="2">Uncharacterized protein</fullName>
    </submittedName>
</protein>
<dbReference type="Proteomes" id="UP000050443">
    <property type="component" value="Unassembled WGS sequence"/>
</dbReference>
<dbReference type="PATRIC" id="fig|362413.3.peg.3613"/>